<dbReference type="PANTHER" id="PTHR12112:SF39">
    <property type="entry name" value="EG:152A3.5 PROTEIN (FBGN0003116_PN PROTEIN)"/>
    <property type="match status" value="1"/>
</dbReference>
<name>A0A7M5V368_9CNID</name>
<evidence type="ECO:0000313" key="4">
    <source>
        <dbReference type="Proteomes" id="UP000594262"/>
    </source>
</evidence>
<dbReference type="Gene3D" id="3.90.1640.10">
    <property type="entry name" value="inorganic pyrophosphatase (n-terminal core)"/>
    <property type="match status" value="1"/>
</dbReference>
<evidence type="ECO:0000256" key="1">
    <source>
        <dbReference type="ARBA" id="ARBA00010331"/>
    </source>
</evidence>
<dbReference type="AlphaFoldDB" id="A0A7M5V368"/>
<dbReference type="SUPFAM" id="SSF64182">
    <property type="entry name" value="DHH phosphoesterases"/>
    <property type="match status" value="1"/>
</dbReference>
<dbReference type="Proteomes" id="UP000594262">
    <property type="component" value="Unplaced"/>
</dbReference>
<reference evidence="3" key="1">
    <citation type="submission" date="2021-01" db="UniProtKB">
        <authorList>
            <consortium name="EnsemblMetazoa"/>
        </authorList>
    </citation>
    <scope>IDENTIFICATION</scope>
</reference>
<evidence type="ECO:0000259" key="2">
    <source>
        <dbReference type="SMART" id="SM01131"/>
    </source>
</evidence>
<dbReference type="PANTHER" id="PTHR12112">
    <property type="entry name" value="BNIP - RELATED"/>
    <property type="match status" value="1"/>
</dbReference>
<dbReference type="InterPro" id="IPR004097">
    <property type="entry name" value="DHHA2"/>
</dbReference>
<organism evidence="3 4">
    <name type="scientific">Clytia hemisphaerica</name>
    <dbReference type="NCBI Taxonomy" id="252671"/>
    <lineage>
        <taxon>Eukaryota</taxon>
        <taxon>Metazoa</taxon>
        <taxon>Cnidaria</taxon>
        <taxon>Hydrozoa</taxon>
        <taxon>Hydroidolina</taxon>
        <taxon>Leptothecata</taxon>
        <taxon>Obeliida</taxon>
        <taxon>Clytiidae</taxon>
        <taxon>Clytia</taxon>
    </lineage>
</organism>
<comment type="similarity">
    <text evidence="1">Belongs to the PPase class C family. Prune subfamily.</text>
</comment>
<dbReference type="SMART" id="SM01131">
    <property type="entry name" value="DHHA2"/>
    <property type="match status" value="1"/>
</dbReference>
<dbReference type="InterPro" id="IPR038763">
    <property type="entry name" value="DHH_sf"/>
</dbReference>
<evidence type="ECO:0000313" key="3">
    <source>
        <dbReference type="EnsemblMetazoa" id="CLYHEMP002768.3"/>
    </source>
</evidence>
<dbReference type="OrthoDB" id="374045at2759"/>
<protein>
    <recommendedName>
        <fullName evidence="2">DHHA2 domain-containing protein</fullName>
    </recommendedName>
</protein>
<proteinExistence type="inferred from homology"/>
<dbReference type="GO" id="GO:0005737">
    <property type="term" value="C:cytoplasm"/>
    <property type="evidence" value="ECO:0007669"/>
    <property type="project" value="InterPro"/>
</dbReference>
<dbReference type="Gene3D" id="3.10.310.20">
    <property type="entry name" value="DHHA2 domain"/>
    <property type="match status" value="1"/>
</dbReference>
<dbReference type="Pfam" id="PF02833">
    <property type="entry name" value="DHHA2"/>
    <property type="match status" value="1"/>
</dbReference>
<feature type="domain" description="DHHA2" evidence="2">
    <location>
        <begin position="256"/>
        <end position="406"/>
    </location>
</feature>
<dbReference type="InterPro" id="IPR038222">
    <property type="entry name" value="DHHA2_dom_sf"/>
</dbReference>
<keyword evidence="4" id="KW-1185">Reference proteome</keyword>
<dbReference type="GO" id="GO:0004309">
    <property type="term" value="F:exopolyphosphatase activity"/>
    <property type="evidence" value="ECO:0007669"/>
    <property type="project" value="TreeGrafter"/>
</dbReference>
<dbReference type="EnsemblMetazoa" id="CLYHEMT002768.3">
    <property type="protein sequence ID" value="CLYHEMP002768.3"/>
    <property type="gene ID" value="CLYHEMG002768"/>
</dbReference>
<accession>A0A7M5V368</accession>
<sequence length="407" mass="46749">MFSRCSCCCDCGNSLLSPQCSTAETVDMNEKTQHGLRNYLQKFKEIDFEEVKSIELIVGNESADLDSIVCPLVLAYYRSCKINIQIDESNSICLPVVWCHKDDVELTTEAVALFKDTCLPIKDLLFQNDWEALKEKFSHKDLKVTLVDHNHAREHPDLNEFVVEIIDHRIDTNDFTNISKKIQLLGSCSSIIAQWLHQTDSEFLVNSPDVCKMLLATILVDTYNLDLHSGRTTEQDIFIAELLSSYIEDVDTDELFTKLQKAKMDISSMSTYNILRKDYKCVQKKDEKAPNVGISSAVIEGSIFISRKDFLENVLKHMNLLKLDVLMIMFLHFNKGSTEPIRQILLVSESNNLRLKIEEFMLQEQDLNLMKNDFILSEELRKIAILYGHNPKWSRKKVMPVMSGFTL</sequence>